<gene>
    <name evidence="1" type="ORF">GCM10010918_07240</name>
</gene>
<evidence type="ECO:0000313" key="1">
    <source>
        <dbReference type="EMBL" id="GGG56775.1"/>
    </source>
</evidence>
<evidence type="ECO:0000313" key="2">
    <source>
        <dbReference type="Proteomes" id="UP000600247"/>
    </source>
</evidence>
<dbReference type="Proteomes" id="UP000600247">
    <property type="component" value="Unassembled WGS sequence"/>
</dbReference>
<dbReference type="AlphaFoldDB" id="A0A917LTN6"/>
<name>A0A917LTN6_9BACL</name>
<keyword evidence="2" id="KW-1185">Reference proteome</keyword>
<dbReference type="EMBL" id="BMHY01000001">
    <property type="protein sequence ID" value="GGG56775.1"/>
    <property type="molecule type" value="Genomic_DNA"/>
</dbReference>
<protein>
    <submittedName>
        <fullName evidence="1">Uncharacterized protein</fullName>
    </submittedName>
</protein>
<comment type="caution">
    <text evidence="1">The sequence shown here is derived from an EMBL/GenBank/DDBJ whole genome shotgun (WGS) entry which is preliminary data.</text>
</comment>
<dbReference type="RefSeq" id="WP_188887545.1">
    <property type="nucleotide sequence ID" value="NZ_BMHY01000001.1"/>
</dbReference>
<sequence>MEISNVGAEKQQKMRPTLEISNVETVNTAEKELDVGNIQRRSGKAAKNAPYVGNIQCRGVKLAENKPYVVKKVNVDWQKRLDVSS</sequence>
<accession>A0A917LTN6</accession>
<proteinExistence type="predicted"/>
<reference evidence="1 2" key="1">
    <citation type="journal article" date="2014" name="Int. J. Syst. Evol. Microbiol.">
        <title>Complete genome sequence of Corynebacterium casei LMG S-19264T (=DSM 44701T), isolated from a smear-ripened cheese.</title>
        <authorList>
            <consortium name="US DOE Joint Genome Institute (JGI-PGF)"/>
            <person name="Walter F."/>
            <person name="Albersmeier A."/>
            <person name="Kalinowski J."/>
            <person name="Ruckert C."/>
        </authorList>
    </citation>
    <scope>NUCLEOTIDE SEQUENCE [LARGE SCALE GENOMIC DNA]</scope>
    <source>
        <strain evidence="1 2">CGMCC 1.15286</strain>
    </source>
</reference>
<organism evidence="1 2">
    <name type="scientific">Paenibacillus radicis</name>
    <name type="common">ex Gao et al. 2016</name>
    <dbReference type="NCBI Taxonomy" id="1737354"/>
    <lineage>
        <taxon>Bacteria</taxon>
        <taxon>Bacillati</taxon>
        <taxon>Bacillota</taxon>
        <taxon>Bacilli</taxon>
        <taxon>Bacillales</taxon>
        <taxon>Paenibacillaceae</taxon>
        <taxon>Paenibacillus</taxon>
    </lineage>
</organism>